<organism evidence="4 5">
    <name type="scientific">Quillaja saponaria</name>
    <name type="common">Soap bark tree</name>
    <dbReference type="NCBI Taxonomy" id="32244"/>
    <lineage>
        <taxon>Eukaryota</taxon>
        <taxon>Viridiplantae</taxon>
        <taxon>Streptophyta</taxon>
        <taxon>Embryophyta</taxon>
        <taxon>Tracheophyta</taxon>
        <taxon>Spermatophyta</taxon>
        <taxon>Magnoliopsida</taxon>
        <taxon>eudicotyledons</taxon>
        <taxon>Gunneridae</taxon>
        <taxon>Pentapetalae</taxon>
        <taxon>rosids</taxon>
        <taxon>fabids</taxon>
        <taxon>Fabales</taxon>
        <taxon>Quillajaceae</taxon>
        <taxon>Quillaja</taxon>
    </lineage>
</organism>
<keyword evidence="5" id="KW-1185">Reference proteome</keyword>
<evidence type="ECO:0000313" key="5">
    <source>
        <dbReference type="Proteomes" id="UP001163823"/>
    </source>
</evidence>
<evidence type="ECO:0000256" key="1">
    <source>
        <dbReference type="ARBA" id="ARBA00022630"/>
    </source>
</evidence>
<dbReference type="GO" id="GO:0016491">
    <property type="term" value="F:oxidoreductase activity"/>
    <property type="evidence" value="ECO:0007669"/>
    <property type="project" value="InterPro"/>
</dbReference>
<dbReference type="InterPro" id="IPR012951">
    <property type="entry name" value="BBE"/>
</dbReference>
<sequence length="121" mass="14366">MAEIPASATPFPYRVGNLWKIQYATNWDEPRTDVSEKFVNLTRNLRRYMTPFVFKNPREAFYNYQDLDLGINHNGKANFFQGKVYGIKYFKGNFYRLVKVKTQVDPNNFFRNEQSVPTMPH</sequence>
<evidence type="ECO:0000313" key="4">
    <source>
        <dbReference type="EMBL" id="KAJ7969198.1"/>
    </source>
</evidence>
<evidence type="ECO:0000256" key="2">
    <source>
        <dbReference type="ARBA" id="ARBA00022827"/>
    </source>
</evidence>
<dbReference type="PANTHER" id="PTHR32448">
    <property type="entry name" value="OS08G0158400 PROTEIN"/>
    <property type="match status" value="1"/>
</dbReference>
<evidence type="ECO:0000259" key="3">
    <source>
        <dbReference type="Pfam" id="PF08031"/>
    </source>
</evidence>
<keyword evidence="1" id="KW-0285">Flavoprotein</keyword>
<dbReference type="Pfam" id="PF08031">
    <property type="entry name" value="BBE"/>
    <property type="match status" value="1"/>
</dbReference>
<comment type="caution">
    <text evidence="4">The sequence shown here is derived from an EMBL/GenBank/DDBJ whole genome shotgun (WGS) entry which is preliminary data.</text>
</comment>
<dbReference type="Gene3D" id="3.30.465.10">
    <property type="match status" value="1"/>
</dbReference>
<accession>A0AAD7M3P3</accession>
<dbReference type="Proteomes" id="UP001163823">
    <property type="component" value="Chromosome 5"/>
</dbReference>
<name>A0AAD7M3P3_QUISA</name>
<reference evidence="4" key="1">
    <citation type="journal article" date="2023" name="Science">
        <title>Elucidation of the pathway for biosynthesis of saponin adjuvants from the soapbark tree.</title>
        <authorList>
            <person name="Reed J."/>
            <person name="Orme A."/>
            <person name="El-Demerdash A."/>
            <person name="Owen C."/>
            <person name="Martin L.B.B."/>
            <person name="Misra R.C."/>
            <person name="Kikuchi S."/>
            <person name="Rejzek M."/>
            <person name="Martin A.C."/>
            <person name="Harkess A."/>
            <person name="Leebens-Mack J."/>
            <person name="Louveau T."/>
            <person name="Stephenson M.J."/>
            <person name="Osbourn A."/>
        </authorList>
    </citation>
    <scope>NUCLEOTIDE SEQUENCE</scope>
    <source>
        <strain evidence="4">S10</strain>
    </source>
</reference>
<dbReference type="KEGG" id="qsa:O6P43_013194"/>
<proteinExistence type="predicted"/>
<dbReference type="Gene3D" id="3.40.462.20">
    <property type="match status" value="1"/>
</dbReference>
<feature type="domain" description="Berberine/berberine-like" evidence="3">
    <location>
        <begin position="60"/>
        <end position="117"/>
    </location>
</feature>
<protein>
    <submittedName>
        <fullName evidence="4">Reticuline oxidase-like protein</fullName>
    </submittedName>
</protein>
<gene>
    <name evidence="4" type="ORF">O6P43_013194</name>
</gene>
<dbReference type="InterPro" id="IPR016169">
    <property type="entry name" value="FAD-bd_PCMH_sub2"/>
</dbReference>
<dbReference type="AlphaFoldDB" id="A0AAD7M3P3"/>
<dbReference type="EMBL" id="JARAOO010000005">
    <property type="protein sequence ID" value="KAJ7969198.1"/>
    <property type="molecule type" value="Genomic_DNA"/>
</dbReference>
<keyword evidence="2" id="KW-0274">FAD</keyword>
<dbReference type="GO" id="GO:0050660">
    <property type="term" value="F:flavin adenine dinucleotide binding"/>
    <property type="evidence" value="ECO:0007669"/>
    <property type="project" value="InterPro"/>
</dbReference>